<reference evidence="3 4" key="1">
    <citation type="submission" date="2017-08" db="EMBL/GenBank/DDBJ databases">
        <title>Draft genome sequence of filamentous cyanobacterium Calothrix elsteri CCALA 953.</title>
        <authorList>
            <person name="Gagunashvili A.N."/>
            <person name="Elster J."/>
            <person name="Andresson O.S."/>
        </authorList>
    </citation>
    <scope>NUCLEOTIDE SEQUENCE [LARGE SCALE GENOMIC DNA]</scope>
    <source>
        <strain evidence="3 4">CCALA 953</strain>
    </source>
</reference>
<keyword evidence="4" id="KW-1185">Reference proteome</keyword>
<sequence length="149" mass="15182">MKKFIPLLISGILVVGAVGCQDASKTSDAGSSTTDTAVNKAKEAASTTQTAAKNTAEGTKTAATGTVDKAGTAVKGSASGAKTIVKNNLEKKFPGSKLDVEEKDGVLTIKGTVPDAATLKKIEPAVKEYKFEGIKTVKVEAKVAGNKAQ</sequence>
<evidence type="ECO:0000313" key="4">
    <source>
        <dbReference type="Proteomes" id="UP000218238"/>
    </source>
</evidence>
<gene>
    <name evidence="3" type="ORF">CK510_11800</name>
</gene>
<protein>
    <submittedName>
        <fullName evidence="3">Transport-associated protein</fullName>
    </submittedName>
</protein>
<comment type="caution">
    <text evidence="3">The sequence shown here is derived from an EMBL/GenBank/DDBJ whole genome shotgun (WGS) entry which is preliminary data.</text>
</comment>
<dbReference type="Proteomes" id="UP000218238">
    <property type="component" value="Unassembled WGS sequence"/>
</dbReference>
<feature type="compositionally biased region" description="Low complexity" evidence="1">
    <location>
        <begin position="23"/>
        <end position="37"/>
    </location>
</feature>
<dbReference type="Pfam" id="PF04972">
    <property type="entry name" value="BON"/>
    <property type="match status" value="1"/>
</dbReference>
<feature type="region of interest" description="Disordered" evidence="1">
    <location>
        <begin position="23"/>
        <end position="66"/>
    </location>
</feature>
<proteinExistence type="predicted"/>
<evidence type="ECO:0000259" key="2">
    <source>
        <dbReference type="Pfam" id="PF04972"/>
    </source>
</evidence>
<evidence type="ECO:0000313" key="3">
    <source>
        <dbReference type="EMBL" id="PAX54898.1"/>
    </source>
</evidence>
<organism evidence="3 4">
    <name type="scientific">Brunnivagina elsteri CCALA 953</name>
    <dbReference type="NCBI Taxonomy" id="987040"/>
    <lineage>
        <taxon>Bacteria</taxon>
        <taxon>Bacillati</taxon>
        <taxon>Cyanobacteriota</taxon>
        <taxon>Cyanophyceae</taxon>
        <taxon>Nostocales</taxon>
        <taxon>Calotrichaceae</taxon>
        <taxon>Brunnivagina</taxon>
    </lineage>
</organism>
<dbReference type="InterPro" id="IPR007055">
    <property type="entry name" value="BON_dom"/>
</dbReference>
<dbReference type="PROSITE" id="PS51257">
    <property type="entry name" value="PROKAR_LIPOPROTEIN"/>
    <property type="match status" value="1"/>
</dbReference>
<dbReference type="RefSeq" id="WP_095721890.1">
    <property type="nucleotide sequence ID" value="NZ_NTFS01000107.1"/>
</dbReference>
<accession>A0A2A2TJN3</accession>
<dbReference type="OrthoDB" id="517762at2"/>
<feature type="domain" description="BON" evidence="2">
    <location>
        <begin position="82"/>
        <end position="144"/>
    </location>
</feature>
<dbReference type="EMBL" id="NTFS01000107">
    <property type="protein sequence ID" value="PAX54898.1"/>
    <property type="molecule type" value="Genomic_DNA"/>
</dbReference>
<dbReference type="AlphaFoldDB" id="A0A2A2TJN3"/>
<name>A0A2A2TJN3_9CYAN</name>
<feature type="compositionally biased region" description="Low complexity" evidence="1">
    <location>
        <begin position="50"/>
        <end position="66"/>
    </location>
</feature>
<evidence type="ECO:0000256" key="1">
    <source>
        <dbReference type="SAM" id="MobiDB-lite"/>
    </source>
</evidence>